<evidence type="ECO:0000313" key="2">
    <source>
        <dbReference type="EMBL" id="MRD48678.1"/>
    </source>
</evidence>
<dbReference type="InterPro" id="IPR001543">
    <property type="entry name" value="FliN-like_C"/>
</dbReference>
<gene>
    <name evidence="2" type="ORF">GHT07_15420</name>
</gene>
<dbReference type="Proteomes" id="UP000487350">
    <property type="component" value="Unassembled WGS sequence"/>
</dbReference>
<dbReference type="Gene3D" id="2.30.330.10">
    <property type="entry name" value="SpoA-like"/>
    <property type="match status" value="1"/>
</dbReference>
<dbReference type="Pfam" id="PF01052">
    <property type="entry name" value="FliMN_C"/>
    <property type="match status" value="1"/>
</dbReference>
<proteinExistence type="predicted"/>
<accession>A0A844B1S2</accession>
<name>A0A844B1S2_9BURK</name>
<dbReference type="InterPro" id="IPR036429">
    <property type="entry name" value="SpoA-like_sf"/>
</dbReference>
<protein>
    <recommendedName>
        <fullName evidence="1">Flagellar motor switch protein FliN-like C-terminal domain-containing protein</fullName>
    </recommendedName>
</protein>
<sequence>MQLDALAARADAAWLPWCDEWLGDTHRTRALAHLAHEVDDAGDWNWTPMGAQHEAAGWLASPARATECVGRALFDDYDANVKPATPPSIAQSVAARAMEDLLARLRSQFALDAPTDHPLFVDAACLRPWSGCVVIMLPLANARLPILLNAGCVEDTLGLAAPLQRPIAPGPVEPTTPISDAIAHHFITVRVELDACEIDLGTLAQLAPGDVLSLTHRLDTPMRLSAHGEILCDAFLGQRSGHKAVELLQSERAHSIDSSTS</sequence>
<evidence type="ECO:0000313" key="3">
    <source>
        <dbReference type="Proteomes" id="UP000487350"/>
    </source>
</evidence>
<keyword evidence="3" id="KW-1185">Reference proteome</keyword>
<dbReference type="SUPFAM" id="SSF101801">
    <property type="entry name" value="Surface presentation of antigens (SPOA)"/>
    <property type="match status" value="1"/>
</dbReference>
<dbReference type="AlphaFoldDB" id="A0A844B1S2"/>
<feature type="domain" description="Flagellar motor switch protein FliN-like C-terminal" evidence="1">
    <location>
        <begin position="187"/>
        <end position="248"/>
    </location>
</feature>
<reference evidence="2 3" key="1">
    <citation type="submission" date="2019-11" db="EMBL/GenBank/DDBJ databases">
        <title>Caenimonas koreensis gen. nov., sp. nov., isolated from activated sludge.</title>
        <authorList>
            <person name="Seung H.R."/>
        </authorList>
    </citation>
    <scope>NUCLEOTIDE SEQUENCE [LARGE SCALE GENOMIC DNA]</scope>
    <source>
        <strain evidence="2 3">EMB320</strain>
    </source>
</reference>
<dbReference type="EMBL" id="WJBU01000015">
    <property type="protein sequence ID" value="MRD48678.1"/>
    <property type="molecule type" value="Genomic_DNA"/>
</dbReference>
<evidence type="ECO:0000259" key="1">
    <source>
        <dbReference type="Pfam" id="PF01052"/>
    </source>
</evidence>
<comment type="caution">
    <text evidence="2">The sequence shown here is derived from an EMBL/GenBank/DDBJ whole genome shotgun (WGS) entry which is preliminary data.</text>
</comment>
<organism evidence="2 3">
    <name type="scientific">Caenimonas koreensis DSM 17982</name>
    <dbReference type="NCBI Taxonomy" id="1121255"/>
    <lineage>
        <taxon>Bacteria</taxon>
        <taxon>Pseudomonadati</taxon>
        <taxon>Pseudomonadota</taxon>
        <taxon>Betaproteobacteria</taxon>
        <taxon>Burkholderiales</taxon>
        <taxon>Comamonadaceae</taxon>
        <taxon>Caenimonas</taxon>
    </lineage>
</organism>